<dbReference type="PANTHER" id="PTHR37816">
    <property type="entry name" value="YALI0E33011P"/>
    <property type="match status" value="1"/>
</dbReference>
<sequence>MTVLGADDDVVAALGHVPRRVAVAGVSGSGKTTLAGRVGAVLGLPHTEIDGLFHGPGWTRRPEFLDDVAALLAQDAWAVEYQYRQVRPRIAERAEVVVWLDLPTRVTMWQVVVRTVRRRVRRVELWNGNLEPPLWTLVRRSDENIVWWSWSTRRSLDGLDAHLAAEHPHLVVVRLRSHRAADRWLRRLGASAGSAADRPGQG</sequence>
<name>A0A2M8WJA5_9MICO</name>
<protein>
    <submittedName>
        <fullName evidence="1">Adenylate kinase family enzyme</fullName>
    </submittedName>
</protein>
<dbReference type="Gene3D" id="3.40.50.300">
    <property type="entry name" value="P-loop containing nucleotide triphosphate hydrolases"/>
    <property type="match status" value="1"/>
</dbReference>
<keyword evidence="2" id="KW-1185">Reference proteome</keyword>
<gene>
    <name evidence="1" type="ORF">CLV34_2270</name>
</gene>
<comment type="caution">
    <text evidence="1">The sequence shown here is derived from an EMBL/GenBank/DDBJ whole genome shotgun (WGS) entry which is preliminary data.</text>
</comment>
<evidence type="ECO:0000313" key="1">
    <source>
        <dbReference type="EMBL" id="PJI91011.1"/>
    </source>
</evidence>
<organism evidence="1 2">
    <name type="scientific">Luteimicrobium subarcticum</name>
    <dbReference type="NCBI Taxonomy" id="620910"/>
    <lineage>
        <taxon>Bacteria</taxon>
        <taxon>Bacillati</taxon>
        <taxon>Actinomycetota</taxon>
        <taxon>Actinomycetes</taxon>
        <taxon>Micrococcales</taxon>
        <taxon>Luteimicrobium</taxon>
    </lineage>
</organism>
<keyword evidence="1" id="KW-0808">Transferase</keyword>
<dbReference type="RefSeq" id="WP_245859187.1">
    <property type="nucleotide sequence ID" value="NZ_PGTZ01000009.1"/>
</dbReference>
<accession>A0A2M8WJA5</accession>
<dbReference type="InterPro" id="IPR027417">
    <property type="entry name" value="P-loop_NTPase"/>
</dbReference>
<dbReference type="Proteomes" id="UP000231586">
    <property type="component" value="Unassembled WGS sequence"/>
</dbReference>
<keyword evidence="1" id="KW-0418">Kinase</keyword>
<dbReference type="SUPFAM" id="SSF52540">
    <property type="entry name" value="P-loop containing nucleoside triphosphate hydrolases"/>
    <property type="match status" value="1"/>
</dbReference>
<dbReference type="GO" id="GO:0016301">
    <property type="term" value="F:kinase activity"/>
    <property type="evidence" value="ECO:0007669"/>
    <property type="project" value="UniProtKB-KW"/>
</dbReference>
<dbReference type="PANTHER" id="PTHR37816:SF1">
    <property type="entry name" value="TOXIN"/>
    <property type="match status" value="1"/>
</dbReference>
<dbReference type="AlphaFoldDB" id="A0A2M8WJA5"/>
<evidence type="ECO:0000313" key="2">
    <source>
        <dbReference type="Proteomes" id="UP000231586"/>
    </source>
</evidence>
<dbReference type="EMBL" id="PGTZ01000009">
    <property type="protein sequence ID" value="PJI91011.1"/>
    <property type="molecule type" value="Genomic_DNA"/>
</dbReference>
<dbReference type="InterPro" id="IPR052922">
    <property type="entry name" value="Cytidylate_Kinase-2"/>
</dbReference>
<reference evidence="1 2" key="1">
    <citation type="submission" date="2017-11" db="EMBL/GenBank/DDBJ databases">
        <title>Genomic Encyclopedia of Archaeal and Bacterial Type Strains, Phase II (KMG-II): From Individual Species to Whole Genera.</title>
        <authorList>
            <person name="Goeker M."/>
        </authorList>
    </citation>
    <scope>NUCLEOTIDE SEQUENCE [LARGE SCALE GENOMIC DNA]</scope>
    <source>
        <strain evidence="1 2">DSM 22413</strain>
    </source>
</reference>
<proteinExistence type="predicted"/>